<feature type="region of interest" description="Disordered" evidence="5">
    <location>
        <begin position="1"/>
        <end position="24"/>
    </location>
</feature>
<evidence type="ECO:0000256" key="3">
    <source>
        <dbReference type="ARBA" id="ARBA00037931"/>
    </source>
</evidence>
<accession>A0A8H5HF24</accession>
<dbReference type="PANTHER" id="PTHR19854:SF1">
    <property type="entry name" value="GUANINE NUCLEOTIDE-BINDING PROTEIN SUBUNIT BETA-LIKE PROTEIN 1"/>
    <property type="match status" value="1"/>
</dbReference>
<protein>
    <recommendedName>
        <fullName evidence="4">ASTRA-associated protein 1</fullName>
    </recommendedName>
</protein>
<dbReference type="InterPro" id="IPR001680">
    <property type="entry name" value="WD40_rpt"/>
</dbReference>
<dbReference type="SUPFAM" id="SSF50978">
    <property type="entry name" value="WD40 repeat-like"/>
    <property type="match status" value="1"/>
</dbReference>
<dbReference type="Gene3D" id="2.130.10.10">
    <property type="entry name" value="YVTN repeat-like/Quinoprotein amine dehydrogenase"/>
    <property type="match status" value="2"/>
</dbReference>
<feature type="compositionally biased region" description="Pro residues" evidence="5">
    <location>
        <begin position="1"/>
        <end position="11"/>
    </location>
</feature>
<evidence type="ECO:0000256" key="4">
    <source>
        <dbReference type="ARBA" id="ARBA00040563"/>
    </source>
</evidence>
<keyword evidence="2" id="KW-0677">Repeat</keyword>
<reference evidence="6 7" key="1">
    <citation type="journal article" date="2020" name="ISME J.">
        <title>Uncovering the hidden diversity of litter-decomposition mechanisms in mushroom-forming fungi.</title>
        <authorList>
            <person name="Floudas D."/>
            <person name="Bentzer J."/>
            <person name="Ahren D."/>
            <person name="Johansson T."/>
            <person name="Persson P."/>
            <person name="Tunlid A."/>
        </authorList>
    </citation>
    <scope>NUCLEOTIDE SEQUENCE [LARGE SCALE GENOMIC DNA]</scope>
    <source>
        <strain evidence="6 7">CBS 661.87</strain>
    </source>
</reference>
<keyword evidence="7" id="KW-1185">Reference proteome</keyword>
<evidence type="ECO:0000256" key="2">
    <source>
        <dbReference type="ARBA" id="ARBA00022737"/>
    </source>
</evidence>
<dbReference type="Proteomes" id="UP000565441">
    <property type="component" value="Unassembled WGS sequence"/>
</dbReference>
<dbReference type="OrthoDB" id="7668193at2759"/>
<dbReference type="PANTHER" id="PTHR19854">
    <property type="entry name" value="TRANSDUCIN BETA-LIKE 3"/>
    <property type="match status" value="1"/>
</dbReference>
<dbReference type="SMART" id="SM00320">
    <property type="entry name" value="WD40"/>
    <property type="match status" value="4"/>
</dbReference>
<name>A0A8H5HF24_9AGAR</name>
<gene>
    <name evidence="6" type="ORF">D9615_004317</name>
</gene>
<dbReference type="Pfam" id="PF00400">
    <property type="entry name" value="WD40"/>
    <property type="match status" value="2"/>
</dbReference>
<organism evidence="6 7">
    <name type="scientific">Tricholomella constricta</name>
    <dbReference type="NCBI Taxonomy" id="117010"/>
    <lineage>
        <taxon>Eukaryota</taxon>
        <taxon>Fungi</taxon>
        <taxon>Dikarya</taxon>
        <taxon>Basidiomycota</taxon>
        <taxon>Agaricomycotina</taxon>
        <taxon>Agaricomycetes</taxon>
        <taxon>Agaricomycetidae</taxon>
        <taxon>Agaricales</taxon>
        <taxon>Tricholomatineae</taxon>
        <taxon>Lyophyllaceae</taxon>
        <taxon>Tricholomella</taxon>
    </lineage>
</organism>
<dbReference type="InterPro" id="IPR015943">
    <property type="entry name" value="WD40/YVTN_repeat-like_dom_sf"/>
</dbReference>
<dbReference type="EMBL" id="JAACJP010000009">
    <property type="protein sequence ID" value="KAF5382082.1"/>
    <property type="molecule type" value="Genomic_DNA"/>
</dbReference>
<proteinExistence type="inferred from homology"/>
<evidence type="ECO:0000313" key="6">
    <source>
        <dbReference type="EMBL" id="KAF5382082.1"/>
    </source>
</evidence>
<sequence length="408" mass="44180">MASRPPPPPAAPTHLLRTHSSPVSALSISPDNERIYSGDASGLIVVTSTRSLRPITTWNAHTDSLLGIEEWEEHIITDNKLHVWTRVEELPASARLGGTTAQSATDLPRPTLCYSMDVNALNYCRFSLLALPDPSKGALVALPNLVDSTSADVWVLPSRERIHAAIGQAGKTAIFNSDPAERSKTGLIMSLHLYGVARDASVPSSSQAVSPPQAQELRLLCAYESGSVTLRRYARTDKATSVEGKGWEVIWDAKLHVESNECRAVMAMRVSRANDVALTVSADHLVGRYDLTAANVDGCVAHRTKHPGNGAVAIRDDGRVCAVAGWDGSIRLYATRTMKPLGALRYHKTGCQAVEFAWAFVADDGGDDGEESGDEMDQEEKVERARWLVGGGKDNRVSIWSLTSFEKT</sequence>
<evidence type="ECO:0000256" key="5">
    <source>
        <dbReference type="SAM" id="MobiDB-lite"/>
    </source>
</evidence>
<dbReference type="AlphaFoldDB" id="A0A8H5HF24"/>
<dbReference type="InterPro" id="IPR036322">
    <property type="entry name" value="WD40_repeat_dom_sf"/>
</dbReference>
<comment type="caution">
    <text evidence="6">The sequence shown here is derived from an EMBL/GenBank/DDBJ whole genome shotgun (WGS) entry which is preliminary data.</text>
</comment>
<keyword evidence="1" id="KW-0853">WD repeat</keyword>
<evidence type="ECO:0000256" key="1">
    <source>
        <dbReference type="ARBA" id="ARBA00022574"/>
    </source>
</evidence>
<comment type="similarity">
    <text evidence="3">Belongs to the WD repeat ASA1 family.</text>
</comment>
<evidence type="ECO:0000313" key="7">
    <source>
        <dbReference type="Proteomes" id="UP000565441"/>
    </source>
</evidence>